<evidence type="ECO:0000313" key="1">
    <source>
        <dbReference type="EMBL" id="GAG80192.1"/>
    </source>
</evidence>
<organism evidence="1">
    <name type="scientific">marine sediment metagenome</name>
    <dbReference type="NCBI Taxonomy" id="412755"/>
    <lineage>
        <taxon>unclassified sequences</taxon>
        <taxon>metagenomes</taxon>
        <taxon>ecological metagenomes</taxon>
    </lineage>
</organism>
<sequence>ANVMIMGISPNPVEVRNFIVDKIGSKLRGFFVIPTTFIVCNETPYESYYISEDALSKFTIGSLPLFIRSWFPDFYRLGANANIIMQIQHKLVNHENEVTSLTSDFKREILKPLLQAVMTDNAGMAVRAVLPWFAEVEHYLAENFFPFLASISSLQGDDLANAEFDIRKSLGLLREITKEITLANRLKMYYLALRKYRNKNVLFSDNNKCDRLTEIR</sequence>
<reference evidence="1" key="1">
    <citation type="journal article" date="2014" name="Front. Microbiol.">
        <title>High frequency of phylogenetically diverse reductive dehalogenase-homologous genes in deep subseafloor sedimentary metagenomes.</title>
        <authorList>
            <person name="Kawai M."/>
            <person name="Futagami T."/>
            <person name="Toyoda A."/>
            <person name="Takaki Y."/>
            <person name="Nishi S."/>
            <person name="Hori S."/>
            <person name="Arai W."/>
            <person name="Tsubouchi T."/>
            <person name="Morono Y."/>
            <person name="Uchiyama I."/>
            <person name="Ito T."/>
            <person name="Fujiyama A."/>
            <person name="Inagaki F."/>
            <person name="Takami H."/>
        </authorList>
    </citation>
    <scope>NUCLEOTIDE SEQUENCE</scope>
    <source>
        <strain evidence="1">Expedition CK06-06</strain>
    </source>
</reference>
<proteinExistence type="predicted"/>
<accession>X1BG49</accession>
<name>X1BG49_9ZZZZ</name>
<protein>
    <submittedName>
        <fullName evidence="1">Uncharacterized protein</fullName>
    </submittedName>
</protein>
<comment type="caution">
    <text evidence="1">The sequence shown here is derived from an EMBL/GenBank/DDBJ whole genome shotgun (WGS) entry which is preliminary data.</text>
</comment>
<feature type="non-terminal residue" evidence="1">
    <location>
        <position position="216"/>
    </location>
</feature>
<gene>
    <name evidence="1" type="ORF">S01H4_27860</name>
</gene>
<dbReference type="EMBL" id="BART01013707">
    <property type="protein sequence ID" value="GAG80192.1"/>
    <property type="molecule type" value="Genomic_DNA"/>
</dbReference>
<feature type="non-terminal residue" evidence="1">
    <location>
        <position position="1"/>
    </location>
</feature>
<dbReference type="AlphaFoldDB" id="X1BG49"/>